<comment type="pathway">
    <text evidence="1 13">Cofactor biosynthesis; ubiquinone biosynthesis [regulation].</text>
</comment>
<evidence type="ECO:0000256" key="4">
    <source>
        <dbReference type="ARBA" id="ARBA00022519"/>
    </source>
</evidence>
<keyword evidence="16" id="KW-1185">Reference proteome</keyword>
<reference evidence="15" key="1">
    <citation type="submission" date="2024-06" db="EMBL/GenBank/DDBJ databases">
        <title>Genome sequence of Vogesella sp. MAHUQ-64.</title>
        <authorList>
            <person name="Huq M.A."/>
        </authorList>
    </citation>
    <scope>NUCLEOTIDE SEQUENCE</scope>
    <source>
        <strain evidence="15">MAHUQ-64</strain>
    </source>
</reference>
<evidence type="ECO:0000256" key="9">
    <source>
        <dbReference type="ARBA" id="ARBA00022777"/>
    </source>
</evidence>
<evidence type="ECO:0000256" key="5">
    <source>
        <dbReference type="ARBA" id="ARBA00022679"/>
    </source>
</evidence>
<keyword evidence="3 13" id="KW-1003">Cell membrane</keyword>
<keyword evidence="6 13" id="KW-0831">Ubiquinone biosynthesis</keyword>
<comment type="caution">
    <text evidence="13">Lacks conserved residue(s) required for the propagation of feature annotation.</text>
</comment>
<evidence type="ECO:0000256" key="1">
    <source>
        <dbReference type="ARBA" id="ARBA00005020"/>
    </source>
</evidence>
<evidence type="ECO:0000256" key="8">
    <source>
        <dbReference type="ARBA" id="ARBA00022741"/>
    </source>
</evidence>
<evidence type="ECO:0000256" key="13">
    <source>
        <dbReference type="HAMAP-Rule" id="MF_00414"/>
    </source>
</evidence>
<proteinExistence type="inferred from homology"/>
<keyword evidence="12 13" id="KW-0472">Membrane</keyword>
<evidence type="ECO:0000313" key="15">
    <source>
        <dbReference type="EMBL" id="MEQ6291403.1"/>
    </source>
</evidence>
<evidence type="ECO:0000259" key="14">
    <source>
        <dbReference type="Pfam" id="PF03109"/>
    </source>
</evidence>
<dbReference type="InterPro" id="IPR050154">
    <property type="entry name" value="UbiB_kinase"/>
</dbReference>
<feature type="binding site" evidence="13">
    <location>
        <begin position="124"/>
        <end position="132"/>
    </location>
    <ligand>
        <name>ATP</name>
        <dbReference type="ChEBI" id="CHEBI:30616"/>
    </ligand>
</feature>
<dbReference type="InterPro" id="IPR004147">
    <property type="entry name" value="ABC1_dom"/>
</dbReference>
<protein>
    <recommendedName>
        <fullName evidence="13">Probable protein kinase UbiB</fullName>
        <ecNumber evidence="13">2.7.-.-</ecNumber>
    </recommendedName>
    <alternativeName>
        <fullName evidence="13">Ubiquinone biosynthesis protein UbiB</fullName>
    </alternativeName>
</protein>
<gene>
    <name evidence="13 15" type="primary">ubiB</name>
    <name evidence="15" type="ORF">ABNW52_12360</name>
</gene>
<dbReference type="InterPro" id="IPR045308">
    <property type="entry name" value="UbiB_bact"/>
</dbReference>
<organism evidence="15 16">
    <name type="scientific">Vogesella oryzagri</name>
    <dbReference type="NCBI Taxonomy" id="3160864"/>
    <lineage>
        <taxon>Bacteria</taxon>
        <taxon>Pseudomonadati</taxon>
        <taxon>Pseudomonadota</taxon>
        <taxon>Betaproteobacteria</taxon>
        <taxon>Neisseriales</taxon>
        <taxon>Chromobacteriaceae</taxon>
        <taxon>Vogesella</taxon>
    </lineage>
</organism>
<dbReference type="EMBL" id="JBEFLD010000006">
    <property type="protein sequence ID" value="MEQ6291403.1"/>
    <property type="molecule type" value="Genomic_DNA"/>
</dbReference>
<keyword evidence="11 13" id="KW-1133">Transmembrane helix</keyword>
<keyword evidence="4" id="KW-0997">Cell inner membrane</keyword>
<dbReference type="PANTHER" id="PTHR10566:SF113">
    <property type="entry name" value="PROTEIN ACTIVITY OF BC1 COMPLEX KINASE 7, CHLOROPLASTIC"/>
    <property type="match status" value="1"/>
</dbReference>
<dbReference type="HAMAP" id="MF_00414">
    <property type="entry name" value="UbiB"/>
    <property type="match status" value="1"/>
</dbReference>
<feature type="domain" description="ABC1 atypical kinase-like" evidence="14">
    <location>
        <begin position="87"/>
        <end position="337"/>
    </location>
</feature>
<comment type="similarity">
    <text evidence="2">Belongs to the protein kinase superfamily. ADCK protein kinase family.</text>
</comment>
<dbReference type="NCBIfam" id="NF003404">
    <property type="entry name" value="PRK04750.1"/>
    <property type="match status" value="1"/>
</dbReference>
<evidence type="ECO:0000256" key="6">
    <source>
        <dbReference type="ARBA" id="ARBA00022688"/>
    </source>
</evidence>
<evidence type="ECO:0000256" key="11">
    <source>
        <dbReference type="ARBA" id="ARBA00022989"/>
    </source>
</evidence>
<dbReference type="NCBIfam" id="TIGR01982">
    <property type="entry name" value="UbiB"/>
    <property type="match status" value="1"/>
</dbReference>
<dbReference type="Pfam" id="PF03109">
    <property type="entry name" value="ABC1"/>
    <property type="match status" value="1"/>
</dbReference>
<feature type="active site" description="Proton acceptor" evidence="13">
    <location>
        <position position="286"/>
    </location>
</feature>
<evidence type="ECO:0000256" key="12">
    <source>
        <dbReference type="ARBA" id="ARBA00023136"/>
    </source>
</evidence>
<keyword evidence="15" id="KW-0830">Ubiquinone</keyword>
<accession>A0ABV1M5D5</accession>
<dbReference type="Proteomes" id="UP001433638">
    <property type="component" value="Unassembled WGS sequence"/>
</dbReference>
<dbReference type="InterPro" id="IPR011009">
    <property type="entry name" value="Kinase-like_dom_sf"/>
</dbReference>
<evidence type="ECO:0000256" key="10">
    <source>
        <dbReference type="ARBA" id="ARBA00022840"/>
    </source>
</evidence>
<dbReference type="InterPro" id="IPR010232">
    <property type="entry name" value="UbiB"/>
</dbReference>
<feature type="transmembrane region" description="Helical" evidence="13">
    <location>
        <begin position="490"/>
        <end position="509"/>
    </location>
</feature>
<keyword evidence="7 13" id="KW-0812">Transmembrane</keyword>
<dbReference type="PANTHER" id="PTHR10566">
    <property type="entry name" value="CHAPERONE-ACTIVITY OF BC1 COMPLEX CABC1 -RELATED"/>
    <property type="match status" value="1"/>
</dbReference>
<evidence type="ECO:0000256" key="2">
    <source>
        <dbReference type="ARBA" id="ARBA00009670"/>
    </source>
</evidence>
<keyword evidence="5 13" id="KW-0808">Transferase</keyword>
<comment type="similarity">
    <text evidence="13">Belongs to the ABC1 family. UbiB subfamily.</text>
</comment>
<keyword evidence="10 13" id="KW-0067">ATP-binding</keyword>
<dbReference type="Gene3D" id="1.10.510.10">
    <property type="entry name" value="Transferase(Phosphotransferase) domain 1"/>
    <property type="match status" value="1"/>
</dbReference>
<feature type="binding site" evidence="13">
    <location>
        <position position="151"/>
    </location>
    <ligand>
        <name>ATP</name>
        <dbReference type="ChEBI" id="CHEBI:30616"/>
    </ligand>
</feature>
<sequence length="510" mass="58169">MRIARLAKIVATFYRYGLDDFLVDRPRVRLLHWLFRLTPLPRDLSQPRPVRVRLALESLGPIFVKFGQVLSTRRDLLPEDYADELARLQDKVPPFDSATARAVIEQSLGRPIAELYDEFDDVPVASASVAQVHRARLHGQDGKPGLPVAVKVLRPAIKPVIEQDLALLAVLAGLAERFLPDGKRLKPREVVAEFDRHLHDELDLMHEAGNASQLHRNFIGSDMLIVPEVYYDYSSRDVLTLEWMDGIPVGQIERLRAAGVDLKKLSRFGVEIFFTQVFRHGFFHADMHPGNIFVADDGRYIALDFGIVGSLTETDKHYLAVNFLAFFNRDYHRVATAHIESGWVPKETRAEELEAAVRTVCEPIFNKPLSQISFGMVLLRLFETSRRFNVEIQPQLVLLQKTLLNIEGLGRQLDPNLDLWDTAKPFLTKWMNEQIGWRGLLRTLKHEAPQWATTLPALPRKLNEALSGQTTELLVQGYIQLMREQKRQNFLLLLIALLLVLLLVIGWVGR</sequence>
<dbReference type="EC" id="2.7.-.-" evidence="13"/>
<comment type="function">
    <text evidence="13">Is probably a protein kinase regulator of UbiI activity which is involved in aerobic coenzyme Q (ubiquinone) biosynthesis.</text>
</comment>
<dbReference type="CDD" id="cd13972">
    <property type="entry name" value="UbiB"/>
    <property type="match status" value="1"/>
</dbReference>
<comment type="subcellular location">
    <subcellularLocation>
        <location evidence="13">Cell membrane</location>
        <topology evidence="13">Single-pass membrane protein</topology>
    </subcellularLocation>
</comment>
<dbReference type="SUPFAM" id="SSF56112">
    <property type="entry name" value="Protein kinase-like (PK-like)"/>
    <property type="match status" value="1"/>
</dbReference>
<comment type="caution">
    <text evidence="15">The sequence shown here is derived from an EMBL/GenBank/DDBJ whole genome shotgun (WGS) entry which is preliminary data.</text>
</comment>
<keyword evidence="9 13" id="KW-0418">Kinase</keyword>
<name>A0ABV1M5D5_9NEIS</name>
<evidence type="ECO:0000313" key="16">
    <source>
        <dbReference type="Proteomes" id="UP001433638"/>
    </source>
</evidence>
<keyword evidence="8 13" id="KW-0547">Nucleotide-binding</keyword>
<evidence type="ECO:0000256" key="3">
    <source>
        <dbReference type="ARBA" id="ARBA00022475"/>
    </source>
</evidence>
<dbReference type="RefSeq" id="WP_349588218.1">
    <property type="nucleotide sequence ID" value="NZ_JBEFLD010000006.1"/>
</dbReference>
<evidence type="ECO:0000256" key="7">
    <source>
        <dbReference type="ARBA" id="ARBA00022692"/>
    </source>
</evidence>